<evidence type="ECO:0000313" key="6">
    <source>
        <dbReference type="EMBL" id="KAF4618446.1"/>
    </source>
</evidence>
<name>A0A8H4VPR7_9AGAR</name>
<dbReference type="InterPro" id="IPR023352">
    <property type="entry name" value="MAPEG-like_dom_sf"/>
</dbReference>
<dbReference type="Gene3D" id="1.20.120.550">
    <property type="entry name" value="Membrane associated eicosanoid/glutathione metabolism-like domain"/>
    <property type="match status" value="1"/>
</dbReference>
<evidence type="ECO:0000256" key="5">
    <source>
        <dbReference type="SAM" id="Phobius"/>
    </source>
</evidence>
<keyword evidence="4 5" id="KW-0472">Membrane</keyword>
<gene>
    <name evidence="6" type="ORF">D9613_009987</name>
</gene>
<evidence type="ECO:0000256" key="1">
    <source>
        <dbReference type="ARBA" id="ARBA00004370"/>
    </source>
</evidence>
<proteinExistence type="predicted"/>
<dbReference type="AlphaFoldDB" id="A0A8H4VPR7"/>
<dbReference type="EMBL" id="JAACJL010000017">
    <property type="protein sequence ID" value="KAF4618446.1"/>
    <property type="molecule type" value="Genomic_DNA"/>
</dbReference>
<evidence type="ECO:0000313" key="7">
    <source>
        <dbReference type="Proteomes" id="UP000521872"/>
    </source>
</evidence>
<dbReference type="Proteomes" id="UP000521872">
    <property type="component" value="Unassembled WGS sequence"/>
</dbReference>
<evidence type="ECO:0008006" key="8">
    <source>
        <dbReference type="Google" id="ProtNLM"/>
    </source>
</evidence>
<protein>
    <recommendedName>
        <fullName evidence="8">Membrane-associated, eicosanoid/glutathione metabolism (MAPEG) protein</fullName>
    </recommendedName>
</protein>
<feature type="transmembrane region" description="Helical" evidence="5">
    <location>
        <begin position="129"/>
        <end position="148"/>
    </location>
</feature>
<dbReference type="GO" id="GO:0016020">
    <property type="term" value="C:membrane"/>
    <property type="evidence" value="ECO:0007669"/>
    <property type="project" value="UniProtKB-SubCell"/>
</dbReference>
<keyword evidence="7" id="KW-1185">Reference proteome</keyword>
<organism evidence="6 7">
    <name type="scientific">Agrocybe pediades</name>
    <dbReference type="NCBI Taxonomy" id="84607"/>
    <lineage>
        <taxon>Eukaryota</taxon>
        <taxon>Fungi</taxon>
        <taxon>Dikarya</taxon>
        <taxon>Basidiomycota</taxon>
        <taxon>Agaricomycotina</taxon>
        <taxon>Agaricomycetes</taxon>
        <taxon>Agaricomycetidae</taxon>
        <taxon>Agaricales</taxon>
        <taxon>Agaricineae</taxon>
        <taxon>Strophariaceae</taxon>
        <taxon>Agrocybe</taxon>
    </lineage>
</organism>
<evidence type="ECO:0000256" key="4">
    <source>
        <dbReference type="ARBA" id="ARBA00023136"/>
    </source>
</evidence>
<keyword evidence="2 5" id="KW-0812">Transmembrane</keyword>
<dbReference type="Pfam" id="PF01124">
    <property type="entry name" value="MAPEG"/>
    <property type="match status" value="1"/>
</dbReference>
<comment type="caution">
    <text evidence="6">The sequence shown here is derived from an EMBL/GenBank/DDBJ whole genome shotgun (WGS) entry which is preliminary data.</text>
</comment>
<dbReference type="PANTHER" id="PTHR35371">
    <property type="entry name" value="INNER MEMBRANE PROTEIN"/>
    <property type="match status" value="1"/>
</dbReference>
<comment type="subcellular location">
    <subcellularLocation>
        <location evidence="1">Membrane</location>
    </subcellularLocation>
</comment>
<reference evidence="6 7" key="1">
    <citation type="submission" date="2019-12" db="EMBL/GenBank/DDBJ databases">
        <authorList>
            <person name="Floudas D."/>
            <person name="Bentzer J."/>
            <person name="Ahren D."/>
            <person name="Johansson T."/>
            <person name="Persson P."/>
            <person name="Tunlid A."/>
        </authorList>
    </citation>
    <scope>NUCLEOTIDE SEQUENCE [LARGE SCALE GENOMIC DNA]</scope>
    <source>
        <strain evidence="6 7">CBS 102.39</strain>
    </source>
</reference>
<accession>A0A8H4VPR7</accession>
<sequence>MSALFSSINLDSPLALYSIPVVWFSSFYPNTLKFLAIDKAIGYNNVQPRSNASKNLKERFSADEIAKFERMEGAHLNGNEAMPLWFAAVLAGYATGLDNRWLNKMALTYVGIRFAYNTIYIHFNDIGKGWFRSFLFFLGLSYPLRILFKAASVTASK</sequence>
<keyword evidence="3 5" id="KW-1133">Transmembrane helix</keyword>
<evidence type="ECO:0000256" key="2">
    <source>
        <dbReference type="ARBA" id="ARBA00022692"/>
    </source>
</evidence>
<evidence type="ECO:0000256" key="3">
    <source>
        <dbReference type="ARBA" id="ARBA00022989"/>
    </source>
</evidence>
<dbReference type="PANTHER" id="PTHR35371:SF1">
    <property type="entry name" value="BLR7753 PROTEIN"/>
    <property type="match status" value="1"/>
</dbReference>
<dbReference type="SUPFAM" id="SSF161084">
    <property type="entry name" value="MAPEG domain-like"/>
    <property type="match status" value="1"/>
</dbReference>
<dbReference type="InterPro" id="IPR001129">
    <property type="entry name" value="Membr-assoc_MAPEG"/>
</dbReference>